<dbReference type="CDD" id="cd00082">
    <property type="entry name" value="HisKA"/>
    <property type="match status" value="1"/>
</dbReference>
<dbReference type="CDD" id="cd06225">
    <property type="entry name" value="HAMP"/>
    <property type="match status" value="1"/>
</dbReference>
<dbReference type="EC" id="2.7.13.3" evidence="3"/>
<sequence>MRARILAAILLVVLVGLGVTGSVSYLVQRDQVQRDIDAELLRQVDAARGVVEAEAGEVLTAHDALARILALVPAPQNGSVVGIVDGHPALVPGTAVAFSLEDSGLVERVVSEVSDGSARIGTALLDGVEIRYVGVAVLIDGAPDTGVYLVAVDVARELEPTNRAFTIFAVVGVATLVAVALAGWLVAGRLLRPLRRLRRTAERITASDLRERIPVEGNDDMSRLTETVNDMLDRLDAALRNQRELLDDVRHELRTPLTIIRGHLELVDPADPGDVRRTAELAIEELDRMAGLVDGLATLAEVRATVPELREIDVGRLTRDVADLASAIPGHPWLATEIAEGTVTVDRALITQAWLQLADNAAKYAPPGTPIEVGSRDVEGGFDLWVRDYGPGIAAGQETRIFERFVRSTEGSAHGSGLGLAIVDGIARAHGGSARVESPGDGSRFVINVPKGDAE</sequence>
<dbReference type="Pfam" id="PF02518">
    <property type="entry name" value="HATPase_c"/>
    <property type="match status" value="1"/>
</dbReference>
<dbReference type="InterPro" id="IPR004358">
    <property type="entry name" value="Sig_transdc_His_kin-like_C"/>
</dbReference>
<evidence type="ECO:0000256" key="7">
    <source>
        <dbReference type="ARBA" id="ARBA00022777"/>
    </source>
</evidence>
<evidence type="ECO:0000259" key="13">
    <source>
        <dbReference type="PROSITE" id="PS50109"/>
    </source>
</evidence>
<name>A0A8J3GQJ4_9MICO</name>
<dbReference type="SUPFAM" id="SSF47384">
    <property type="entry name" value="Homodimeric domain of signal transducing histidine kinase"/>
    <property type="match status" value="1"/>
</dbReference>
<dbReference type="GO" id="GO:0000155">
    <property type="term" value="F:phosphorelay sensor kinase activity"/>
    <property type="evidence" value="ECO:0007669"/>
    <property type="project" value="InterPro"/>
</dbReference>
<feature type="domain" description="Histidine kinase" evidence="13">
    <location>
        <begin position="248"/>
        <end position="453"/>
    </location>
</feature>
<evidence type="ECO:0000256" key="11">
    <source>
        <dbReference type="SAM" id="Coils"/>
    </source>
</evidence>
<dbReference type="EMBL" id="BNAI01000003">
    <property type="protein sequence ID" value="GHF16861.1"/>
    <property type="molecule type" value="Genomic_DNA"/>
</dbReference>
<evidence type="ECO:0000256" key="5">
    <source>
        <dbReference type="ARBA" id="ARBA00022679"/>
    </source>
</evidence>
<dbReference type="SMART" id="SM00388">
    <property type="entry name" value="HisKA"/>
    <property type="match status" value="1"/>
</dbReference>
<dbReference type="PRINTS" id="PR00344">
    <property type="entry name" value="BCTRLSENSOR"/>
</dbReference>
<dbReference type="InterPro" id="IPR036097">
    <property type="entry name" value="HisK_dim/P_sf"/>
</dbReference>
<keyword evidence="16" id="KW-1185">Reference proteome</keyword>
<accession>A0A8J3GQJ4</accession>
<dbReference type="InterPro" id="IPR036890">
    <property type="entry name" value="HATPase_C_sf"/>
</dbReference>
<gene>
    <name evidence="15" type="ORF">GCM10011600_17010</name>
</gene>
<keyword evidence="6 12" id="KW-0812">Transmembrane</keyword>
<feature type="transmembrane region" description="Helical" evidence="12">
    <location>
        <begin position="165"/>
        <end position="191"/>
    </location>
</feature>
<feature type="coiled-coil region" evidence="11">
    <location>
        <begin position="221"/>
        <end position="252"/>
    </location>
</feature>
<dbReference type="Gene3D" id="3.30.565.10">
    <property type="entry name" value="Histidine kinase-like ATPase, C-terminal domain"/>
    <property type="match status" value="1"/>
</dbReference>
<dbReference type="InterPro" id="IPR003660">
    <property type="entry name" value="HAMP_dom"/>
</dbReference>
<dbReference type="PROSITE" id="PS50885">
    <property type="entry name" value="HAMP"/>
    <property type="match status" value="1"/>
</dbReference>
<keyword evidence="10 12" id="KW-0472">Membrane</keyword>
<keyword evidence="5" id="KW-0808">Transferase</keyword>
<protein>
    <recommendedName>
        <fullName evidence="3">histidine kinase</fullName>
        <ecNumber evidence="3">2.7.13.3</ecNumber>
    </recommendedName>
</protein>
<dbReference type="PANTHER" id="PTHR45436">
    <property type="entry name" value="SENSOR HISTIDINE KINASE YKOH"/>
    <property type="match status" value="1"/>
</dbReference>
<keyword evidence="4" id="KW-0597">Phosphoprotein</keyword>
<keyword evidence="9" id="KW-0902">Two-component regulatory system</keyword>
<dbReference type="SMART" id="SM00387">
    <property type="entry name" value="HATPase_c"/>
    <property type="match status" value="1"/>
</dbReference>
<proteinExistence type="predicted"/>
<evidence type="ECO:0000259" key="14">
    <source>
        <dbReference type="PROSITE" id="PS50885"/>
    </source>
</evidence>
<evidence type="ECO:0000256" key="6">
    <source>
        <dbReference type="ARBA" id="ARBA00022692"/>
    </source>
</evidence>
<dbReference type="CDD" id="cd00075">
    <property type="entry name" value="HATPase"/>
    <property type="match status" value="1"/>
</dbReference>
<feature type="domain" description="HAMP" evidence="14">
    <location>
        <begin position="188"/>
        <end position="240"/>
    </location>
</feature>
<reference evidence="15" key="2">
    <citation type="submission" date="2020-09" db="EMBL/GenBank/DDBJ databases">
        <authorList>
            <person name="Sun Q."/>
            <person name="Zhou Y."/>
        </authorList>
    </citation>
    <scope>NUCLEOTIDE SEQUENCE</scope>
    <source>
        <strain evidence="15">CGMCC 1.16548</strain>
    </source>
</reference>
<evidence type="ECO:0000256" key="4">
    <source>
        <dbReference type="ARBA" id="ARBA00022553"/>
    </source>
</evidence>
<dbReference type="InterPro" id="IPR050428">
    <property type="entry name" value="TCS_sensor_his_kinase"/>
</dbReference>
<dbReference type="PANTHER" id="PTHR45436:SF5">
    <property type="entry name" value="SENSOR HISTIDINE KINASE TRCS"/>
    <property type="match status" value="1"/>
</dbReference>
<dbReference type="InterPro" id="IPR003594">
    <property type="entry name" value="HATPase_dom"/>
</dbReference>
<keyword evidence="8 12" id="KW-1133">Transmembrane helix</keyword>
<keyword evidence="11" id="KW-0175">Coiled coil</keyword>
<dbReference type="Pfam" id="PF00512">
    <property type="entry name" value="HisKA"/>
    <property type="match status" value="1"/>
</dbReference>
<dbReference type="Gene3D" id="6.10.340.10">
    <property type="match status" value="1"/>
</dbReference>
<dbReference type="SMART" id="SM00304">
    <property type="entry name" value="HAMP"/>
    <property type="match status" value="1"/>
</dbReference>
<evidence type="ECO:0000256" key="1">
    <source>
        <dbReference type="ARBA" id="ARBA00000085"/>
    </source>
</evidence>
<dbReference type="Gene3D" id="1.10.287.130">
    <property type="match status" value="1"/>
</dbReference>
<reference evidence="15" key="1">
    <citation type="journal article" date="2014" name="Int. J. Syst. Evol. Microbiol.">
        <title>Complete genome sequence of Corynebacterium casei LMG S-19264T (=DSM 44701T), isolated from a smear-ripened cheese.</title>
        <authorList>
            <consortium name="US DOE Joint Genome Institute (JGI-PGF)"/>
            <person name="Walter F."/>
            <person name="Albersmeier A."/>
            <person name="Kalinowski J."/>
            <person name="Ruckert C."/>
        </authorList>
    </citation>
    <scope>NUCLEOTIDE SEQUENCE</scope>
    <source>
        <strain evidence="15">CGMCC 1.16548</strain>
    </source>
</reference>
<dbReference type="GO" id="GO:0005886">
    <property type="term" value="C:plasma membrane"/>
    <property type="evidence" value="ECO:0007669"/>
    <property type="project" value="UniProtKB-SubCell"/>
</dbReference>
<dbReference type="InterPro" id="IPR003661">
    <property type="entry name" value="HisK_dim/P_dom"/>
</dbReference>
<dbReference type="Pfam" id="PF00672">
    <property type="entry name" value="HAMP"/>
    <property type="match status" value="1"/>
</dbReference>
<evidence type="ECO:0000313" key="16">
    <source>
        <dbReference type="Proteomes" id="UP000617531"/>
    </source>
</evidence>
<keyword evidence="7 15" id="KW-0418">Kinase</keyword>
<dbReference type="InterPro" id="IPR005467">
    <property type="entry name" value="His_kinase_dom"/>
</dbReference>
<evidence type="ECO:0000313" key="15">
    <source>
        <dbReference type="EMBL" id="GHF16861.1"/>
    </source>
</evidence>
<dbReference type="Proteomes" id="UP000617531">
    <property type="component" value="Unassembled WGS sequence"/>
</dbReference>
<organism evidence="15 16">
    <name type="scientific">Pseudolysinimonas yzui</name>
    <dbReference type="NCBI Taxonomy" id="2708254"/>
    <lineage>
        <taxon>Bacteria</taxon>
        <taxon>Bacillati</taxon>
        <taxon>Actinomycetota</taxon>
        <taxon>Actinomycetes</taxon>
        <taxon>Micrococcales</taxon>
        <taxon>Microbacteriaceae</taxon>
        <taxon>Pseudolysinimonas</taxon>
    </lineage>
</organism>
<comment type="catalytic activity">
    <reaction evidence="1">
        <text>ATP + protein L-histidine = ADP + protein N-phospho-L-histidine.</text>
        <dbReference type="EC" id="2.7.13.3"/>
    </reaction>
</comment>
<evidence type="ECO:0000256" key="10">
    <source>
        <dbReference type="ARBA" id="ARBA00023136"/>
    </source>
</evidence>
<evidence type="ECO:0000256" key="8">
    <source>
        <dbReference type="ARBA" id="ARBA00022989"/>
    </source>
</evidence>
<comment type="caution">
    <text evidence="15">The sequence shown here is derived from an EMBL/GenBank/DDBJ whole genome shotgun (WGS) entry which is preliminary data.</text>
</comment>
<evidence type="ECO:0000256" key="3">
    <source>
        <dbReference type="ARBA" id="ARBA00012438"/>
    </source>
</evidence>
<evidence type="ECO:0000256" key="9">
    <source>
        <dbReference type="ARBA" id="ARBA00023012"/>
    </source>
</evidence>
<evidence type="ECO:0000256" key="12">
    <source>
        <dbReference type="SAM" id="Phobius"/>
    </source>
</evidence>
<dbReference type="SUPFAM" id="SSF158472">
    <property type="entry name" value="HAMP domain-like"/>
    <property type="match status" value="1"/>
</dbReference>
<dbReference type="AlphaFoldDB" id="A0A8J3GQJ4"/>
<dbReference type="SUPFAM" id="SSF55874">
    <property type="entry name" value="ATPase domain of HSP90 chaperone/DNA topoisomerase II/histidine kinase"/>
    <property type="match status" value="1"/>
</dbReference>
<evidence type="ECO:0000256" key="2">
    <source>
        <dbReference type="ARBA" id="ARBA00004236"/>
    </source>
</evidence>
<dbReference type="PROSITE" id="PS50109">
    <property type="entry name" value="HIS_KIN"/>
    <property type="match status" value="1"/>
</dbReference>
<comment type="subcellular location">
    <subcellularLocation>
        <location evidence="2">Cell membrane</location>
    </subcellularLocation>
</comment>